<dbReference type="GO" id="GO:0005509">
    <property type="term" value="F:calcium ion binding"/>
    <property type="evidence" value="ECO:0007669"/>
    <property type="project" value="InterPro"/>
</dbReference>
<dbReference type="InterPro" id="IPR000008">
    <property type="entry name" value="C2_dom"/>
</dbReference>
<dbReference type="GO" id="GO:0070382">
    <property type="term" value="C:exocytic vesicle"/>
    <property type="evidence" value="ECO:0007669"/>
    <property type="project" value="TreeGrafter"/>
</dbReference>
<dbReference type="Gene3D" id="1.10.238.10">
    <property type="entry name" value="EF-hand"/>
    <property type="match status" value="1"/>
</dbReference>
<dbReference type="Gene3D" id="2.60.40.150">
    <property type="entry name" value="C2 domain"/>
    <property type="match status" value="1"/>
</dbReference>
<feature type="domain" description="Tudor" evidence="5">
    <location>
        <begin position="86"/>
        <end position="144"/>
    </location>
</feature>
<evidence type="ECO:0000259" key="4">
    <source>
        <dbReference type="PROSITE" id="PS50222"/>
    </source>
</evidence>
<feature type="domain" description="C2" evidence="3">
    <location>
        <begin position="464"/>
        <end position="591"/>
    </location>
</feature>
<name>A0AAD7U6U1_9STRA</name>
<gene>
    <name evidence="6" type="ORF">CTAYLR_002984</name>
</gene>
<dbReference type="PROSITE" id="PS50304">
    <property type="entry name" value="TUDOR"/>
    <property type="match status" value="1"/>
</dbReference>
<dbReference type="PROSITE" id="PS00018">
    <property type="entry name" value="EF_HAND_1"/>
    <property type="match status" value="1"/>
</dbReference>
<dbReference type="GO" id="GO:0001786">
    <property type="term" value="F:phosphatidylserine binding"/>
    <property type="evidence" value="ECO:0007669"/>
    <property type="project" value="TreeGrafter"/>
</dbReference>
<dbReference type="Proteomes" id="UP001230188">
    <property type="component" value="Unassembled WGS sequence"/>
</dbReference>
<feature type="domain" description="C2" evidence="3">
    <location>
        <begin position="624"/>
        <end position="759"/>
    </location>
</feature>
<evidence type="ECO:0000313" key="6">
    <source>
        <dbReference type="EMBL" id="KAJ8598342.1"/>
    </source>
</evidence>
<feature type="region of interest" description="Disordered" evidence="2">
    <location>
        <begin position="321"/>
        <end position="341"/>
    </location>
</feature>
<dbReference type="SMART" id="SM00239">
    <property type="entry name" value="C2"/>
    <property type="match status" value="2"/>
</dbReference>
<dbReference type="InterPro" id="IPR011992">
    <property type="entry name" value="EF-hand-dom_pair"/>
</dbReference>
<dbReference type="Pfam" id="PF00168">
    <property type="entry name" value="C2"/>
    <property type="match status" value="2"/>
</dbReference>
<dbReference type="InterPro" id="IPR002999">
    <property type="entry name" value="Tudor"/>
</dbReference>
<dbReference type="GO" id="GO:0030276">
    <property type="term" value="F:clathrin binding"/>
    <property type="evidence" value="ECO:0007669"/>
    <property type="project" value="TreeGrafter"/>
</dbReference>
<evidence type="ECO:0000313" key="7">
    <source>
        <dbReference type="Proteomes" id="UP001230188"/>
    </source>
</evidence>
<dbReference type="PROSITE" id="PS50222">
    <property type="entry name" value="EF_HAND_2"/>
    <property type="match status" value="1"/>
</dbReference>
<feature type="domain" description="EF-hand" evidence="4">
    <location>
        <begin position="254"/>
        <end position="282"/>
    </location>
</feature>
<evidence type="ECO:0000256" key="1">
    <source>
        <dbReference type="ARBA" id="ARBA00022837"/>
    </source>
</evidence>
<dbReference type="GO" id="GO:0005886">
    <property type="term" value="C:plasma membrane"/>
    <property type="evidence" value="ECO:0007669"/>
    <property type="project" value="TreeGrafter"/>
</dbReference>
<dbReference type="InterPro" id="IPR018247">
    <property type="entry name" value="EF_Hand_1_Ca_BS"/>
</dbReference>
<dbReference type="GO" id="GO:0017156">
    <property type="term" value="P:calcium-ion regulated exocytosis"/>
    <property type="evidence" value="ECO:0007669"/>
    <property type="project" value="TreeGrafter"/>
</dbReference>
<evidence type="ECO:0000259" key="5">
    <source>
        <dbReference type="PROSITE" id="PS50304"/>
    </source>
</evidence>
<evidence type="ECO:0000259" key="3">
    <source>
        <dbReference type="PROSITE" id="PS50004"/>
    </source>
</evidence>
<dbReference type="AlphaFoldDB" id="A0AAD7U6U1"/>
<dbReference type="InterPro" id="IPR002048">
    <property type="entry name" value="EF_hand_dom"/>
</dbReference>
<sequence length="793" mass="88790">MDDWSEEVSAWTFYPVVEVGVEVEGMMTWVPARIVTWRKAANERSSVAVVSFLGFEAEGTQECGKEDIRELEVQDEGGDSPRTKAALKPGTPVRAVYLGDREWYEATIVDASKDYATVLFTEYDETQATALPLIRVVEKPQEEEEVVEEGRVAYYVALARSGVPIEVVEAAAEREDIRDIRSAVAEARRTKPTQKIVTNRGAMVRELEESQCFEDAFLRRVFAAYDSREPLGKLSPLDFVDALKHTGLATSALELFVAFDGDEDGQMDYDEFKDGIKRLVYENSDGARALVWYWRELQEEWWAGTGTAKVENHPIREAIIRGNNRRRRRDSGGSTTTKSGDEFLEGIMQQGGTMRELARPCLVKLDSKERVLTIWHLSSGKEAIRTTSLPDDRATARGRLADASIFGSRTTRAWYRCDLIVDLKPGGRCKLWLPRPYVERARWITELDRCAAISRSEDPEEVEEAPRLLEEEEEEDDLGLAPNLLVVWVHRGRDLAVKDKSVLKEGTSDPYVRFYATSTPGLWRATRVVRESLDPVWNQRFELPFSALPDALWFVCADHDAASRDDFMGAFRVDLRALHSSRGLLVDREWYKLVSKEIPEDDVTKALGNTSSKNIKGEVEVSVAFRHSSNSIFDLPSFEPSTLLSVGILSACLKNQRRNSWMDKANAPWSPRVRVSVLGSGAADKATTARPFTYNPIWAELLVFDDLPHDDSRRHVVLEFVLEDHASPNPTPIAKARLKLDPTTPLKDAFALDLQDAAHTPPGHAAAAAAAAASDDAFLLGTLEINLAWSPTA</sequence>
<dbReference type="PANTHER" id="PTHR10024">
    <property type="entry name" value="SYNAPTOTAGMIN"/>
    <property type="match status" value="1"/>
</dbReference>
<accession>A0AAD7U6U1</accession>
<dbReference type="GO" id="GO:0005544">
    <property type="term" value="F:calcium-dependent phospholipid binding"/>
    <property type="evidence" value="ECO:0007669"/>
    <property type="project" value="TreeGrafter"/>
</dbReference>
<dbReference type="CDD" id="cd00030">
    <property type="entry name" value="C2"/>
    <property type="match status" value="1"/>
</dbReference>
<organism evidence="6 7">
    <name type="scientific">Chrysophaeum taylorii</name>
    <dbReference type="NCBI Taxonomy" id="2483200"/>
    <lineage>
        <taxon>Eukaryota</taxon>
        <taxon>Sar</taxon>
        <taxon>Stramenopiles</taxon>
        <taxon>Ochrophyta</taxon>
        <taxon>Pelagophyceae</taxon>
        <taxon>Pelagomonadales</taxon>
        <taxon>Pelagomonadaceae</taxon>
        <taxon>Chrysophaeum</taxon>
    </lineage>
</organism>
<dbReference type="SUPFAM" id="SSF63748">
    <property type="entry name" value="Tudor/PWWP/MBT"/>
    <property type="match status" value="1"/>
</dbReference>
<proteinExistence type="predicted"/>
<feature type="region of interest" description="Disordered" evidence="2">
    <location>
        <begin position="455"/>
        <end position="474"/>
    </location>
</feature>
<dbReference type="SUPFAM" id="SSF49562">
    <property type="entry name" value="C2 domain (Calcium/lipid-binding domain, CaLB)"/>
    <property type="match status" value="2"/>
</dbReference>
<dbReference type="InterPro" id="IPR035892">
    <property type="entry name" value="C2_domain_sf"/>
</dbReference>
<keyword evidence="7" id="KW-1185">Reference proteome</keyword>
<dbReference type="SUPFAM" id="SSF47473">
    <property type="entry name" value="EF-hand"/>
    <property type="match status" value="1"/>
</dbReference>
<keyword evidence="1" id="KW-0106">Calcium</keyword>
<reference evidence="6" key="1">
    <citation type="submission" date="2023-01" db="EMBL/GenBank/DDBJ databases">
        <title>Metagenome sequencing of chrysophaentin producing Chrysophaeum taylorii.</title>
        <authorList>
            <person name="Davison J."/>
            <person name="Bewley C."/>
        </authorList>
    </citation>
    <scope>NUCLEOTIDE SEQUENCE</scope>
    <source>
        <strain evidence="6">NIES-1699</strain>
    </source>
</reference>
<comment type="caution">
    <text evidence="6">The sequence shown here is derived from an EMBL/GenBank/DDBJ whole genome shotgun (WGS) entry which is preliminary data.</text>
</comment>
<dbReference type="Gene3D" id="2.30.30.140">
    <property type="match status" value="1"/>
</dbReference>
<dbReference type="EMBL" id="JAQMWT010000675">
    <property type="protein sequence ID" value="KAJ8598342.1"/>
    <property type="molecule type" value="Genomic_DNA"/>
</dbReference>
<evidence type="ECO:0000256" key="2">
    <source>
        <dbReference type="SAM" id="MobiDB-lite"/>
    </source>
</evidence>
<protein>
    <recommendedName>
        <fullName evidence="8">Calmodulin</fullName>
    </recommendedName>
</protein>
<dbReference type="PROSITE" id="PS50004">
    <property type="entry name" value="C2"/>
    <property type="match status" value="2"/>
</dbReference>
<evidence type="ECO:0008006" key="8">
    <source>
        <dbReference type="Google" id="ProtNLM"/>
    </source>
</evidence>
<dbReference type="CDD" id="cd00051">
    <property type="entry name" value="EFh"/>
    <property type="match status" value="1"/>
</dbReference>
<dbReference type="GO" id="GO:0000149">
    <property type="term" value="F:SNARE binding"/>
    <property type="evidence" value="ECO:0007669"/>
    <property type="project" value="TreeGrafter"/>
</dbReference>